<evidence type="ECO:0000313" key="2">
    <source>
        <dbReference type="EMBL" id="KAL2038441.1"/>
    </source>
</evidence>
<comment type="caution">
    <text evidence="2">The sequence shown here is derived from an EMBL/GenBank/DDBJ whole genome shotgun (WGS) entry which is preliminary data.</text>
</comment>
<feature type="compositionally biased region" description="Basic and acidic residues" evidence="1">
    <location>
        <begin position="119"/>
        <end position="134"/>
    </location>
</feature>
<feature type="compositionally biased region" description="Polar residues" evidence="1">
    <location>
        <begin position="29"/>
        <end position="43"/>
    </location>
</feature>
<dbReference type="Pfam" id="PF05032">
    <property type="entry name" value="Spo12"/>
    <property type="match status" value="1"/>
</dbReference>
<dbReference type="Proteomes" id="UP001590950">
    <property type="component" value="Unassembled WGS sequence"/>
</dbReference>
<proteinExistence type="predicted"/>
<sequence length="134" mass="14367">MSSTNTTTTTTNPHPLPNSPSKPLASRDVNASTSSTKANATENGETKSMDYHRQILQNRLASEKGAENVYISPSDTIMSPCTKKLNGLKMGRFGRAKPQNLFAKIDKDGKIGAGGQGEGAKEEEAVVEDEREKA</sequence>
<name>A0ABR3ZZK0_9LECA</name>
<gene>
    <name evidence="2" type="ORF">N7G274_008780</name>
</gene>
<feature type="compositionally biased region" description="Low complexity" evidence="1">
    <location>
        <begin position="1"/>
        <end position="13"/>
    </location>
</feature>
<evidence type="ECO:0000313" key="3">
    <source>
        <dbReference type="Proteomes" id="UP001590950"/>
    </source>
</evidence>
<protein>
    <submittedName>
        <fullName evidence="2">Uncharacterized protein</fullName>
    </submittedName>
</protein>
<accession>A0ABR3ZZK0</accession>
<organism evidence="2 3">
    <name type="scientific">Stereocaulon virgatum</name>
    <dbReference type="NCBI Taxonomy" id="373712"/>
    <lineage>
        <taxon>Eukaryota</taxon>
        <taxon>Fungi</taxon>
        <taxon>Dikarya</taxon>
        <taxon>Ascomycota</taxon>
        <taxon>Pezizomycotina</taxon>
        <taxon>Lecanoromycetes</taxon>
        <taxon>OSLEUM clade</taxon>
        <taxon>Lecanoromycetidae</taxon>
        <taxon>Lecanorales</taxon>
        <taxon>Lecanorineae</taxon>
        <taxon>Stereocaulaceae</taxon>
        <taxon>Stereocaulon</taxon>
    </lineage>
</organism>
<evidence type="ECO:0000256" key="1">
    <source>
        <dbReference type="SAM" id="MobiDB-lite"/>
    </source>
</evidence>
<feature type="region of interest" description="Disordered" evidence="1">
    <location>
        <begin position="1"/>
        <end position="50"/>
    </location>
</feature>
<feature type="region of interest" description="Disordered" evidence="1">
    <location>
        <begin position="107"/>
        <end position="134"/>
    </location>
</feature>
<keyword evidence="3" id="KW-1185">Reference proteome</keyword>
<reference evidence="2 3" key="1">
    <citation type="submission" date="2024-09" db="EMBL/GenBank/DDBJ databases">
        <title>Rethinking Asexuality: The Enigmatic Case of Functional Sexual Genes in Lepraria (Stereocaulaceae).</title>
        <authorList>
            <person name="Doellman M."/>
            <person name="Sun Y."/>
            <person name="Barcenas-Pena A."/>
            <person name="Lumbsch H.T."/>
            <person name="Grewe F."/>
        </authorList>
    </citation>
    <scope>NUCLEOTIDE SEQUENCE [LARGE SCALE GENOMIC DNA]</scope>
    <source>
        <strain evidence="2 3">Mercado 3170</strain>
    </source>
</reference>
<dbReference type="EMBL" id="JBEFKJ010000032">
    <property type="protein sequence ID" value="KAL2038441.1"/>
    <property type="molecule type" value="Genomic_DNA"/>
</dbReference>
<dbReference type="InterPro" id="IPR007727">
    <property type="entry name" value="Spo12"/>
</dbReference>